<accession>A0ABV2N5F0</accession>
<comment type="caution">
    <text evidence="1">The sequence shown here is derived from an EMBL/GenBank/DDBJ whole genome shotgun (WGS) entry which is preliminary data.</text>
</comment>
<proteinExistence type="predicted"/>
<evidence type="ECO:0000313" key="2">
    <source>
        <dbReference type="Proteomes" id="UP001549076"/>
    </source>
</evidence>
<dbReference type="Proteomes" id="UP001549076">
    <property type="component" value="Unassembled WGS sequence"/>
</dbReference>
<reference evidence="1 2" key="1">
    <citation type="submission" date="2024-06" db="EMBL/GenBank/DDBJ databases">
        <title>Genomic Encyclopedia of Type Strains, Phase IV (KMG-IV): sequencing the most valuable type-strain genomes for metagenomic binning, comparative biology and taxonomic classification.</title>
        <authorList>
            <person name="Goeker M."/>
        </authorList>
    </citation>
    <scope>NUCLEOTIDE SEQUENCE [LARGE SCALE GENOMIC DNA]</scope>
    <source>
        <strain evidence="1 2">DSM 27865</strain>
    </source>
</reference>
<protein>
    <submittedName>
        <fullName evidence="1">Uncharacterized protein</fullName>
    </submittedName>
</protein>
<keyword evidence="2" id="KW-1185">Reference proteome</keyword>
<dbReference type="EMBL" id="JBEPML010000020">
    <property type="protein sequence ID" value="MET3794044.1"/>
    <property type="molecule type" value="Genomic_DNA"/>
</dbReference>
<gene>
    <name evidence="1" type="ORF">ABID37_004284</name>
</gene>
<organism evidence="1 2">
    <name type="scientific">Aquamicrobium terrae</name>
    <dbReference type="NCBI Taxonomy" id="1324945"/>
    <lineage>
        <taxon>Bacteria</taxon>
        <taxon>Pseudomonadati</taxon>
        <taxon>Pseudomonadota</taxon>
        <taxon>Alphaproteobacteria</taxon>
        <taxon>Hyphomicrobiales</taxon>
        <taxon>Phyllobacteriaceae</taxon>
        <taxon>Aquamicrobium</taxon>
    </lineage>
</organism>
<sequence length="84" mass="9510">MGDPVKAMQVVIDMVESDSAPVRLMLGEDAYQLWESAVASRNRDLSQWRTRGEDTAIPRCREEPCRDALIGKRSGRFRGRWGTA</sequence>
<evidence type="ECO:0000313" key="1">
    <source>
        <dbReference type="EMBL" id="MET3794044.1"/>
    </source>
</evidence>
<name>A0ABV2N5F0_9HYPH</name>